<proteinExistence type="predicted"/>
<keyword evidence="3" id="KW-1185">Reference proteome</keyword>
<dbReference type="Proteomes" id="UP001054252">
    <property type="component" value="Unassembled WGS sequence"/>
</dbReference>
<name>A0AAV5HZU6_9ROSI</name>
<organism evidence="2 3">
    <name type="scientific">Rubroshorea leprosula</name>
    <dbReference type="NCBI Taxonomy" id="152421"/>
    <lineage>
        <taxon>Eukaryota</taxon>
        <taxon>Viridiplantae</taxon>
        <taxon>Streptophyta</taxon>
        <taxon>Embryophyta</taxon>
        <taxon>Tracheophyta</taxon>
        <taxon>Spermatophyta</taxon>
        <taxon>Magnoliopsida</taxon>
        <taxon>eudicotyledons</taxon>
        <taxon>Gunneridae</taxon>
        <taxon>Pentapetalae</taxon>
        <taxon>rosids</taxon>
        <taxon>malvids</taxon>
        <taxon>Malvales</taxon>
        <taxon>Dipterocarpaceae</taxon>
        <taxon>Rubroshorea</taxon>
    </lineage>
</organism>
<dbReference type="Gene3D" id="1.20.1280.50">
    <property type="match status" value="1"/>
</dbReference>
<dbReference type="PROSITE" id="PS50181">
    <property type="entry name" value="FBOX"/>
    <property type="match status" value="1"/>
</dbReference>
<feature type="domain" description="F-box" evidence="1">
    <location>
        <begin position="43"/>
        <end position="77"/>
    </location>
</feature>
<comment type="caution">
    <text evidence="2">The sequence shown here is derived from an EMBL/GenBank/DDBJ whole genome shotgun (WGS) entry which is preliminary data.</text>
</comment>
<protein>
    <recommendedName>
        <fullName evidence="1">F-box domain-containing protein</fullName>
    </recommendedName>
</protein>
<dbReference type="SUPFAM" id="SSF81383">
    <property type="entry name" value="F-box domain"/>
    <property type="match status" value="1"/>
</dbReference>
<dbReference type="InterPro" id="IPR036047">
    <property type="entry name" value="F-box-like_dom_sf"/>
</dbReference>
<dbReference type="CDD" id="cd22160">
    <property type="entry name" value="F-box_AtFBL13-like"/>
    <property type="match status" value="1"/>
</dbReference>
<dbReference type="Pfam" id="PF00646">
    <property type="entry name" value="F-box"/>
    <property type="match status" value="1"/>
</dbReference>
<evidence type="ECO:0000259" key="1">
    <source>
        <dbReference type="PROSITE" id="PS50181"/>
    </source>
</evidence>
<evidence type="ECO:0000313" key="2">
    <source>
        <dbReference type="EMBL" id="GKU92325.1"/>
    </source>
</evidence>
<reference evidence="2 3" key="1">
    <citation type="journal article" date="2021" name="Commun. Biol.">
        <title>The genome of Shorea leprosula (Dipterocarpaceae) highlights the ecological relevance of drought in aseasonal tropical rainforests.</title>
        <authorList>
            <person name="Ng K.K.S."/>
            <person name="Kobayashi M.J."/>
            <person name="Fawcett J.A."/>
            <person name="Hatakeyama M."/>
            <person name="Paape T."/>
            <person name="Ng C.H."/>
            <person name="Ang C.C."/>
            <person name="Tnah L.H."/>
            <person name="Lee C.T."/>
            <person name="Nishiyama T."/>
            <person name="Sese J."/>
            <person name="O'Brien M.J."/>
            <person name="Copetti D."/>
            <person name="Mohd Noor M.I."/>
            <person name="Ong R.C."/>
            <person name="Putra M."/>
            <person name="Sireger I.Z."/>
            <person name="Indrioko S."/>
            <person name="Kosugi Y."/>
            <person name="Izuno A."/>
            <person name="Isagi Y."/>
            <person name="Lee S.L."/>
            <person name="Shimizu K.K."/>
        </authorList>
    </citation>
    <scope>NUCLEOTIDE SEQUENCE [LARGE SCALE GENOMIC DNA]</scope>
    <source>
        <strain evidence="2">214</strain>
    </source>
</reference>
<dbReference type="EMBL" id="BPVZ01000006">
    <property type="protein sequence ID" value="GKU92325.1"/>
    <property type="molecule type" value="Genomic_DNA"/>
</dbReference>
<accession>A0AAV5HZU6</accession>
<dbReference type="InterPro" id="IPR001810">
    <property type="entry name" value="F-box_dom"/>
</dbReference>
<dbReference type="InterPro" id="IPR053781">
    <property type="entry name" value="F-box_AtFBL13-like"/>
</dbReference>
<sequence length="95" mass="10793">MQYPYSSTTVHGPCVSTPFRFPVAAIFVRFGEVKRRRKNVVGVDRISNLPESIIHRIMSLLSPKEVVGTTVLSKKWYHFNFQGIISCPEIQGNKV</sequence>
<dbReference type="AlphaFoldDB" id="A0AAV5HZU6"/>
<evidence type="ECO:0000313" key="3">
    <source>
        <dbReference type="Proteomes" id="UP001054252"/>
    </source>
</evidence>
<gene>
    <name evidence="2" type="ORF">SLEP1_g6068</name>
</gene>